<comment type="caution">
    <text evidence="1">The sequence shown here is derived from an EMBL/GenBank/DDBJ whole genome shotgun (WGS) entry which is preliminary data.</text>
</comment>
<dbReference type="AlphaFoldDB" id="A0A9P7ULA8"/>
<dbReference type="RefSeq" id="XP_043003383.1">
    <property type="nucleotide sequence ID" value="XM_043159777.1"/>
</dbReference>
<dbReference type="Proteomes" id="UP001049176">
    <property type="component" value="Chromosome 10"/>
</dbReference>
<evidence type="ECO:0000313" key="2">
    <source>
        <dbReference type="Proteomes" id="UP001049176"/>
    </source>
</evidence>
<evidence type="ECO:0000313" key="1">
    <source>
        <dbReference type="EMBL" id="KAG7086912.1"/>
    </source>
</evidence>
<gene>
    <name evidence="1" type="ORF">E1B28_002829</name>
</gene>
<name>A0A9P7ULA8_9AGAR</name>
<accession>A0A9P7ULA8</accession>
<sequence>MLLHKSCATSTYHPSRYWSSMFEPSQTSSVVPTQQILSGALNTTIGQAVFNNVGRDQNYFTGNPLWEAIADVGASHNSEQQVDRGRCLPGTRETVLKLTSGKTQIVNSP</sequence>
<keyword evidence="2" id="KW-1185">Reference proteome</keyword>
<dbReference type="GeneID" id="66071905"/>
<organism evidence="1 2">
    <name type="scientific">Marasmius oreades</name>
    <name type="common">fairy-ring Marasmius</name>
    <dbReference type="NCBI Taxonomy" id="181124"/>
    <lineage>
        <taxon>Eukaryota</taxon>
        <taxon>Fungi</taxon>
        <taxon>Dikarya</taxon>
        <taxon>Basidiomycota</taxon>
        <taxon>Agaricomycotina</taxon>
        <taxon>Agaricomycetes</taxon>
        <taxon>Agaricomycetidae</taxon>
        <taxon>Agaricales</taxon>
        <taxon>Marasmiineae</taxon>
        <taxon>Marasmiaceae</taxon>
        <taxon>Marasmius</taxon>
    </lineage>
</organism>
<protein>
    <submittedName>
        <fullName evidence="1">Uncharacterized protein</fullName>
    </submittedName>
</protein>
<dbReference type="EMBL" id="CM032190">
    <property type="protein sequence ID" value="KAG7086912.1"/>
    <property type="molecule type" value="Genomic_DNA"/>
</dbReference>
<reference evidence="1" key="1">
    <citation type="journal article" date="2021" name="Genome Biol. Evol.">
        <title>The assembled and annotated genome of the fairy-ring fungus Marasmius oreades.</title>
        <authorList>
            <person name="Hiltunen M."/>
            <person name="Ament-Velasquez S.L."/>
            <person name="Johannesson H."/>
        </authorList>
    </citation>
    <scope>NUCLEOTIDE SEQUENCE</scope>
    <source>
        <strain evidence="1">03SP1</strain>
    </source>
</reference>
<proteinExistence type="predicted"/>